<comment type="caution">
    <text evidence="1">The sequence shown here is derived from an EMBL/GenBank/DDBJ whole genome shotgun (WGS) entry which is preliminary data.</text>
</comment>
<reference evidence="1" key="1">
    <citation type="submission" date="2021-12" db="EMBL/GenBank/DDBJ databases">
        <authorList>
            <person name="Lv X."/>
        </authorList>
    </citation>
    <scope>NUCLEOTIDE SEQUENCE</scope>
    <source>
        <strain evidence="1">HF2106</strain>
    </source>
</reference>
<evidence type="ECO:0000313" key="1">
    <source>
        <dbReference type="EMBL" id="MCE4122518.1"/>
    </source>
</evidence>
<organism evidence="1 2">
    <name type="scientific">Segatella copri</name>
    <dbReference type="NCBI Taxonomy" id="165179"/>
    <lineage>
        <taxon>Bacteria</taxon>
        <taxon>Pseudomonadati</taxon>
        <taxon>Bacteroidota</taxon>
        <taxon>Bacteroidia</taxon>
        <taxon>Bacteroidales</taxon>
        <taxon>Prevotellaceae</taxon>
        <taxon>Segatella</taxon>
    </lineage>
</organism>
<dbReference type="RefSeq" id="WP_233339321.1">
    <property type="nucleotide sequence ID" value="NZ_JAJTVO010000016.1"/>
</dbReference>
<accession>A0AAW4YL08</accession>
<name>A0AAW4YL08_9BACT</name>
<proteinExistence type="predicted"/>
<gene>
    <name evidence="1" type="ORF">LYY06_09620</name>
</gene>
<sequence length="118" mass="13462">MAKNNKQTAGQDSVSKMVTLGSKKFIAQHLNYARTSPVIHAHNSCCAIAQQLLGDCRRYLFQQLILSFPTTYPIYPKDLCNILQAPLPYIPTFSPISLRFLKRFCRFIIVDSSVIYDF</sequence>
<protein>
    <submittedName>
        <fullName evidence="1">Uncharacterized protein</fullName>
    </submittedName>
</protein>
<evidence type="ECO:0000313" key="2">
    <source>
        <dbReference type="Proteomes" id="UP001200307"/>
    </source>
</evidence>
<dbReference type="AlphaFoldDB" id="A0AAW4YL08"/>
<dbReference type="Proteomes" id="UP001200307">
    <property type="component" value="Unassembled WGS sequence"/>
</dbReference>
<dbReference type="EMBL" id="JAJTVO010000016">
    <property type="protein sequence ID" value="MCE4122518.1"/>
    <property type="molecule type" value="Genomic_DNA"/>
</dbReference>